<evidence type="ECO:0000313" key="2">
    <source>
        <dbReference type="Proteomes" id="UP000014902"/>
    </source>
</evidence>
<dbReference type="KEGG" id="vg:16901032"/>
<keyword evidence="2" id="KW-1185">Reference proteome</keyword>
<reference evidence="1 2" key="1">
    <citation type="submission" date="2013-05" db="EMBL/GenBank/DDBJ databases">
        <authorList>
            <person name="Anany H."/>
            <person name="Corbeil J."/>
            <person name="Kropinski A.M."/>
            <person name="Moineau S."/>
            <person name="Plante P.-L."/>
            <person name="Tremblay D."/>
        </authorList>
    </citation>
    <scope>NUCLEOTIDE SEQUENCE [LARGE SCALE GENOMIC DNA]</scope>
</reference>
<dbReference type="RefSeq" id="YP_008239763.1">
    <property type="nucleotide sequence ID" value="NC_021777.1"/>
</dbReference>
<gene>
    <name evidence="1" type="ORF">Jersey_54</name>
</gene>
<proteinExistence type="predicted"/>
<organism evidence="1 2">
    <name type="scientific">Salmonella phage Jersey</name>
    <dbReference type="NCBI Taxonomy" id="1340534"/>
    <lineage>
        <taxon>Viruses</taxon>
        <taxon>Duplodnaviria</taxon>
        <taxon>Heunggongvirae</taxon>
        <taxon>Uroviricota</taxon>
        <taxon>Caudoviricetes</taxon>
        <taxon>Sarkviridae</taxon>
        <taxon>Guernseyvirinae</taxon>
        <taxon>Jerseyvirus</taxon>
        <taxon>Jerseyvirus jersey</taxon>
    </lineage>
</organism>
<sequence>MLKKGQLPRHKISGNCYFVYCQNPTGVLLLPGHRIHGRTSFDVAGNNYTAKDAKESAPANPGS</sequence>
<dbReference type="OrthoDB" id="24937at10239"/>
<accession>S4WZQ2</accession>
<name>S4WZQ2_9CAUD</name>
<dbReference type="GeneID" id="16901032"/>
<dbReference type="Proteomes" id="UP000014902">
    <property type="component" value="Segment"/>
</dbReference>
<protein>
    <submittedName>
        <fullName evidence="1">Uncharacterized protein</fullName>
    </submittedName>
</protein>
<evidence type="ECO:0000313" key="1">
    <source>
        <dbReference type="EMBL" id="AGP24942.1"/>
    </source>
</evidence>
<dbReference type="EMBL" id="KF148055">
    <property type="protein sequence ID" value="AGP24942.1"/>
    <property type="molecule type" value="Genomic_DNA"/>
</dbReference>